<evidence type="ECO:0000259" key="1">
    <source>
        <dbReference type="PROSITE" id="PS50112"/>
    </source>
</evidence>
<dbReference type="InterPro" id="IPR000014">
    <property type="entry name" value="PAS"/>
</dbReference>
<dbReference type="AlphaFoldDB" id="X0WSA7"/>
<dbReference type="EMBL" id="BARS01044220">
    <property type="protein sequence ID" value="GAG33844.1"/>
    <property type="molecule type" value="Genomic_DNA"/>
</dbReference>
<dbReference type="Pfam" id="PF14417">
    <property type="entry name" value="MEDS"/>
    <property type="match status" value="1"/>
</dbReference>
<evidence type="ECO:0000313" key="2">
    <source>
        <dbReference type="EMBL" id="GAG33844.1"/>
    </source>
</evidence>
<dbReference type="SMART" id="SM00091">
    <property type="entry name" value="PAS"/>
    <property type="match status" value="1"/>
</dbReference>
<dbReference type="InterPro" id="IPR025847">
    <property type="entry name" value="MEDS_domain"/>
</dbReference>
<dbReference type="SUPFAM" id="SSF55785">
    <property type="entry name" value="PYP-like sensor domain (PAS domain)"/>
    <property type="match status" value="1"/>
</dbReference>
<sequence>VPWGTHLCQFYHTKRDLIDILVPYFKAGLENNEFCMWITAEPLGVEEAKASLKKKVRNLDDYIKKGQIEILEYSQWYIKSGKFDSDSVLQGWVEKEEQALKKGFNGLRLTGNTFWLEKKDWKDFTEYEAAVDSVIGNYRMIAICSYSLEKCGASNVIDVVSNHKYSLIRKEGKWELVESAARIQAEEEFKDIFNLSPDMVAVYTTEGKFLKVNPTWEKVLGYTQKELLDLGWTKLVHPDDVEKTNKEVE</sequence>
<organism evidence="2">
    <name type="scientific">marine sediment metagenome</name>
    <dbReference type="NCBI Taxonomy" id="412755"/>
    <lineage>
        <taxon>unclassified sequences</taxon>
        <taxon>metagenomes</taxon>
        <taxon>ecological metagenomes</taxon>
    </lineage>
</organism>
<comment type="caution">
    <text evidence="2">The sequence shown here is derived from an EMBL/GenBank/DDBJ whole genome shotgun (WGS) entry which is preliminary data.</text>
</comment>
<gene>
    <name evidence="2" type="ORF">S01H1_66847</name>
</gene>
<feature type="domain" description="PAS" evidence="1">
    <location>
        <begin position="185"/>
        <end position="249"/>
    </location>
</feature>
<dbReference type="PANTHER" id="PTHR43065">
    <property type="entry name" value="SENSOR HISTIDINE KINASE"/>
    <property type="match status" value="1"/>
</dbReference>
<dbReference type="InterPro" id="IPR035965">
    <property type="entry name" value="PAS-like_dom_sf"/>
</dbReference>
<proteinExistence type="predicted"/>
<protein>
    <recommendedName>
        <fullName evidence="1">PAS domain-containing protein</fullName>
    </recommendedName>
</protein>
<dbReference type="PROSITE" id="PS50112">
    <property type="entry name" value="PAS"/>
    <property type="match status" value="1"/>
</dbReference>
<dbReference type="PANTHER" id="PTHR43065:SF23">
    <property type="entry name" value="SENSOR HISTIDINE KINASE PDTAS"/>
    <property type="match status" value="1"/>
</dbReference>
<dbReference type="Gene3D" id="3.30.450.20">
    <property type="entry name" value="PAS domain"/>
    <property type="match status" value="1"/>
</dbReference>
<accession>X0WSA7</accession>
<feature type="non-terminal residue" evidence="2">
    <location>
        <position position="249"/>
    </location>
</feature>
<name>X0WSA7_9ZZZZ</name>
<feature type="non-terminal residue" evidence="2">
    <location>
        <position position="1"/>
    </location>
</feature>
<dbReference type="NCBIfam" id="TIGR00229">
    <property type="entry name" value="sensory_box"/>
    <property type="match status" value="1"/>
</dbReference>
<dbReference type="InterPro" id="IPR013655">
    <property type="entry name" value="PAS_fold_3"/>
</dbReference>
<dbReference type="Pfam" id="PF08447">
    <property type="entry name" value="PAS_3"/>
    <property type="match status" value="1"/>
</dbReference>
<dbReference type="CDD" id="cd00130">
    <property type="entry name" value="PAS"/>
    <property type="match status" value="1"/>
</dbReference>
<reference evidence="2" key="1">
    <citation type="journal article" date="2014" name="Front. Microbiol.">
        <title>High frequency of phylogenetically diverse reductive dehalogenase-homologous genes in deep subseafloor sedimentary metagenomes.</title>
        <authorList>
            <person name="Kawai M."/>
            <person name="Futagami T."/>
            <person name="Toyoda A."/>
            <person name="Takaki Y."/>
            <person name="Nishi S."/>
            <person name="Hori S."/>
            <person name="Arai W."/>
            <person name="Tsubouchi T."/>
            <person name="Morono Y."/>
            <person name="Uchiyama I."/>
            <person name="Ito T."/>
            <person name="Fujiyama A."/>
            <person name="Inagaki F."/>
            <person name="Takami H."/>
        </authorList>
    </citation>
    <scope>NUCLEOTIDE SEQUENCE</scope>
    <source>
        <strain evidence="2">Expedition CK06-06</strain>
    </source>
</reference>